<dbReference type="GO" id="GO:0016020">
    <property type="term" value="C:membrane"/>
    <property type="evidence" value="ECO:0007669"/>
    <property type="project" value="UniProtKB-SubCell"/>
</dbReference>
<dbReference type="Proteomes" id="UP000254575">
    <property type="component" value="Unassembled WGS sequence"/>
</dbReference>
<dbReference type="PROSITE" id="PS51257">
    <property type="entry name" value="PROKAR_LIPOPROTEIN"/>
    <property type="match status" value="1"/>
</dbReference>
<comment type="subcellular location">
    <subcellularLocation>
        <location evidence="1">Membrane</location>
    </subcellularLocation>
</comment>
<keyword evidence="4" id="KW-1185">Reference proteome</keyword>
<evidence type="ECO:0000313" key="4">
    <source>
        <dbReference type="Proteomes" id="UP000254575"/>
    </source>
</evidence>
<evidence type="ECO:0008006" key="5">
    <source>
        <dbReference type="Google" id="ProtNLM"/>
    </source>
</evidence>
<protein>
    <recommendedName>
        <fullName evidence="5">PAL cross-reacting lipoprotein</fullName>
    </recommendedName>
</protein>
<dbReference type="RefSeq" id="WP_115217606.1">
    <property type="nucleotide sequence ID" value="NZ_UHIA01000003.1"/>
</dbReference>
<evidence type="ECO:0000313" key="3">
    <source>
        <dbReference type="EMBL" id="SUO91880.1"/>
    </source>
</evidence>
<evidence type="ECO:0000256" key="2">
    <source>
        <dbReference type="ARBA" id="ARBA00023136"/>
    </source>
</evidence>
<dbReference type="PANTHER" id="PTHR35603:SF2">
    <property type="entry name" value="OUTER MEMBRANE LIPOPROTEIN"/>
    <property type="match status" value="1"/>
</dbReference>
<accession>A0A380MKY6</accession>
<dbReference type="PANTHER" id="PTHR35603">
    <property type="match status" value="1"/>
</dbReference>
<sequence length="162" mass="17470">MKKQHIVTLTCALLLSACQAGKEINYNSVQSITRHLTTEQEIRQTFGEPVAVHTDMRNGTRTLLYRYSQNDQIKQPIAGLIGSIAGGALGYQVGDGSGQAIATMIGSAAGGAIAANSMTTREENRNLQVVISLANGRVIDYNYSEDAYRRQPWTPSTGPSPL</sequence>
<dbReference type="AlphaFoldDB" id="A0A380MKY6"/>
<proteinExistence type="predicted"/>
<keyword evidence="2" id="KW-0472">Membrane</keyword>
<dbReference type="EMBL" id="UHIA01000003">
    <property type="protein sequence ID" value="SUO91880.1"/>
    <property type="molecule type" value="Genomic_DNA"/>
</dbReference>
<gene>
    <name evidence="3" type="ORF">NCTC10717_00289</name>
</gene>
<organism evidence="3 4">
    <name type="scientific">Suttonella indologenes</name>
    <dbReference type="NCBI Taxonomy" id="13276"/>
    <lineage>
        <taxon>Bacteria</taxon>
        <taxon>Pseudomonadati</taxon>
        <taxon>Pseudomonadota</taxon>
        <taxon>Gammaproteobacteria</taxon>
        <taxon>Cardiobacteriales</taxon>
        <taxon>Cardiobacteriaceae</taxon>
        <taxon>Suttonella</taxon>
    </lineage>
</organism>
<name>A0A380MKY6_9GAMM</name>
<dbReference type="InterPro" id="IPR051407">
    <property type="entry name" value="Bact_OM_lipoprot/Surf_antigen"/>
</dbReference>
<evidence type="ECO:0000256" key="1">
    <source>
        <dbReference type="ARBA" id="ARBA00004370"/>
    </source>
</evidence>
<dbReference type="OrthoDB" id="7068892at2"/>
<reference evidence="3 4" key="1">
    <citation type="submission" date="2018-06" db="EMBL/GenBank/DDBJ databases">
        <authorList>
            <consortium name="Pathogen Informatics"/>
            <person name="Doyle S."/>
        </authorList>
    </citation>
    <scope>NUCLEOTIDE SEQUENCE [LARGE SCALE GENOMIC DNA]</scope>
    <source>
        <strain evidence="3 4">NCTC10717</strain>
    </source>
</reference>